<proteinExistence type="inferred from homology"/>
<feature type="domain" description="STAS" evidence="2">
    <location>
        <begin position="1"/>
        <end position="111"/>
    </location>
</feature>
<evidence type="ECO:0000259" key="2">
    <source>
        <dbReference type="PROSITE" id="PS50801"/>
    </source>
</evidence>
<evidence type="ECO:0000256" key="1">
    <source>
        <dbReference type="RuleBase" id="RU362044"/>
    </source>
</evidence>
<gene>
    <name evidence="3" type="ORF">ENL21_03140</name>
</gene>
<dbReference type="PANTHER" id="PTHR30188:SF3">
    <property type="entry name" value="ABC TRANSPORTER PERMEASE"/>
    <property type="match status" value="1"/>
</dbReference>
<dbReference type="InterPro" id="IPR036513">
    <property type="entry name" value="STAS_dom_sf"/>
</dbReference>
<comment type="similarity">
    <text evidence="1">Belongs to the MlaE permease family.</text>
</comment>
<keyword evidence="1" id="KW-0812">Transmembrane</keyword>
<name>A0A7V5H2Q1_CALAY</name>
<evidence type="ECO:0000313" key="3">
    <source>
        <dbReference type="EMBL" id="HHE54751.1"/>
    </source>
</evidence>
<feature type="transmembrane region" description="Helical" evidence="1">
    <location>
        <begin position="298"/>
        <end position="321"/>
    </location>
</feature>
<dbReference type="PANTHER" id="PTHR30188">
    <property type="entry name" value="ABC TRANSPORTER PERMEASE PROTEIN-RELATED"/>
    <property type="match status" value="1"/>
</dbReference>
<organism evidence="3">
    <name type="scientific">Caldithrix abyssi</name>
    <dbReference type="NCBI Taxonomy" id="187145"/>
    <lineage>
        <taxon>Bacteria</taxon>
        <taxon>Pseudomonadati</taxon>
        <taxon>Calditrichota</taxon>
        <taxon>Calditrichia</taxon>
        <taxon>Calditrichales</taxon>
        <taxon>Calditrichaceae</taxon>
        <taxon>Caldithrix</taxon>
    </lineage>
</organism>
<dbReference type="Pfam" id="PF01740">
    <property type="entry name" value="STAS"/>
    <property type="match status" value="1"/>
</dbReference>
<dbReference type="Pfam" id="PF02405">
    <property type="entry name" value="MlaE"/>
    <property type="match status" value="1"/>
</dbReference>
<dbReference type="NCBIfam" id="TIGR00056">
    <property type="entry name" value="MlaE family lipid ABC transporter permease subunit"/>
    <property type="match status" value="1"/>
</dbReference>
<dbReference type="PROSITE" id="PS50801">
    <property type="entry name" value="STAS"/>
    <property type="match status" value="1"/>
</dbReference>
<protein>
    <submittedName>
        <fullName evidence="3">ABC transporter permease</fullName>
    </submittedName>
</protein>
<dbReference type="InterPro" id="IPR002645">
    <property type="entry name" value="STAS_dom"/>
</dbReference>
<feature type="transmembrane region" description="Helical" evidence="1">
    <location>
        <begin position="248"/>
        <end position="278"/>
    </location>
</feature>
<comment type="caution">
    <text evidence="3">The sequence shown here is derived from an EMBL/GenBank/DDBJ whole genome shotgun (WGS) entry which is preliminary data.</text>
</comment>
<dbReference type="Proteomes" id="UP000886111">
    <property type="component" value="Unassembled WGS sequence"/>
</dbReference>
<dbReference type="GO" id="GO:0005548">
    <property type="term" value="F:phospholipid transporter activity"/>
    <property type="evidence" value="ECO:0007669"/>
    <property type="project" value="TreeGrafter"/>
</dbReference>
<feature type="transmembrane region" description="Helical" evidence="1">
    <location>
        <begin position="333"/>
        <end position="358"/>
    </location>
</feature>
<dbReference type="InterPro" id="IPR030802">
    <property type="entry name" value="Permease_MalE"/>
</dbReference>
<accession>A0A7V5H2Q1</accession>
<dbReference type="SUPFAM" id="SSF52091">
    <property type="entry name" value="SpoIIaa-like"/>
    <property type="match status" value="1"/>
</dbReference>
<dbReference type="AlphaFoldDB" id="A0A7V5H2Q1"/>
<feature type="transmembrane region" description="Helical" evidence="1">
    <location>
        <begin position="149"/>
        <end position="173"/>
    </location>
</feature>
<feature type="transmembrane region" description="Helical" evidence="1">
    <location>
        <begin position="185"/>
        <end position="209"/>
    </location>
</feature>
<reference evidence="3" key="1">
    <citation type="journal article" date="2020" name="mSystems">
        <title>Genome- and Community-Level Interaction Insights into Carbon Utilization and Element Cycling Functions of Hydrothermarchaeota in Hydrothermal Sediment.</title>
        <authorList>
            <person name="Zhou Z."/>
            <person name="Liu Y."/>
            <person name="Xu W."/>
            <person name="Pan J."/>
            <person name="Luo Z.H."/>
            <person name="Li M."/>
        </authorList>
    </citation>
    <scope>NUCLEOTIDE SEQUENCE [LARGE SCALE GENOMIC DNA]</scope>
    <source>
        <strain evidence="3">HyVt-76</strain>
    </source>
</reference>
<dbReference type="InterPro" id="IPR003453">
    <property type="entry name" value="ABC_MlaE_roteobac"/>
</dbReference>
<feature type="transmembrane region" description="Helical" evidence="1">
    <location>
        <begin position="119"/>
        <end position="137"/>
    </location>
</feature>
<dbReference type="EMBL" id="DRTD01000224">
    <property type="protein sequence ID" value="HHE54751.1"/>
    <property type="molecule type" value="Genomic_DNA"/>
</dbReference>
<keyword evidence="1" id="KW-1133">Transmembrane helix</keyword>
<dbReference type="GO" id="GO:0043190">
    <property type="term" value="C:ATP-binding cassette (ABC) transporter complex"/>
    <property type="evidence" value="ECO:0007669"/>
    <property type="project" value="InterPro"/>
</dbReference>
<keyword evidence="1" id="KW-0472">Membrane</keyword>
<dbReference type="Gene3D" id="3.30.750.24">
    <property type="entry name" value="STAS domain"/>
    <property type="match status" value="1"/>
</dbReference>
<sequence length="363" mass="40035">MEQIQITLPEQINHSLIKDLQKEIAPYKSKKFEGQSVWLDFSNTKQLDSAVAVFLHRLKEDFKKQNIELCWINTSEEVEKSLKLFSPLARAKLEAKRKNFFETIGELGYNLFNQFVESIFLFSNIGFWAIVSFFKPGMRRKGEIANQGVLIGVNALPIVVLIAFLIGFILALQSAAQLRQFGANIYVADLIAIAMVSEMGPLITAILVAGRSGSAITAEIATMKVSEEIDALTVMGVDPIPYLIVPKLYALVITLPLLTVFANIIGILGGAIIGVTYLDISIYPFFKEVFSVLRYKEIITGLVKSFSFSIIILLTATYFGFKVKGGAEGVGRVTTASVVASIFFVIVADSILGLIFYFGEPAF</sequence>